<comment type="function">
    <text evidence="3 4">Binds specifically to cytosolic chaperonin (c-CPN) and transfers target proteins to it. Binds to nascent polypeptide chain and promotes folding in an environment in which there are many competing pathways for nonnative proteins.</text>
</comment>
<dbReference type="GO" id="GO:0006457">
    <property type="term" value="P:protein folding"/>
    <property type="evidence" value="ECO:0007669"/>
    <property type="project" value="UniProtKB-UniRule"/>
</dbReference>
<dbReference type="PIRSF" id="PIRSF016477">
    <property type="entry name" value="Prefoldin_subunit_4"/>
    <property type="match status" value="1"/>
</dbReference>
<keyword evidence="7" id="KW-1185">Reference proteome</keyword>
<dbReference type="GO" id="GO:0005737">
    <property type="term" value="C:cytoplasm"/>
    <property type="evidence" value="ECO:0007669"/>
    <property type="project" value="TreeGrafter"/>
</dbReference>
<dbReference type="Pfam" id="PF01920">
    <property type="entry name" value="Prefoldin_2"/>
    <property type="match status" value="1"/>
</dbReference>
<sequence length="129" mass="15470">MELLPQGKKNTVKVLYEDQQRINEFSKLVLKKDDITLDLERQRQEKEYLDDISMEIELIDEDDELQYKVGELFVYLKQSEVVELLEKDIEAIEQRITELENQDEEVEKKMNSLKVILYNKFGDNINLER</sequence>
<dbReference type="Gene3D" id="1.10.287.370">
    <property type="match status" value="1"/>
</dbReference>
<reference evidence="6 7" key="1">
    <citation type="submission" date="2016-01" db="EMBL/GenBank/DDBJ databases">
        <title>Genome sequence of the yeast Holleya sinecauda.</title>
        <authorList>
            <person name="Dietrich F.S."/>
        </authorList>
    </citation>
    <scope>NUCLEOTIDE SEQUENCE [LARGE SCALE GENOMIC DNA]</scope>
    <source>
        <strain evidence="6 7">ATCC 58844</strain>
    </source>
</reference>
<dbReference type="PANTHER" id="PTHR21100:SF9">
    <property type="entry name" value="PREFOLDIN SUBUNIT 4"/>
    <property type="match status" value="1"/>
</dbReference>
<dbReference type="GO" id="GO:0051082">
    <property type="term" value="F:unfolded protein binding"/>
    <property type="evidence" value="ECO:0007669"/>
    <property type="project" value="InterPro"/>
</dbReference>
<evidence type="ECO:0000256" key="4">
    <source>
        <dbReference type="PIRNR" id="PIRNR016477"/>
    </source>
</evidence>
<dbReference type="EMBL" id="CP014242">
    <property type="protein sequence ID" value="AMD19392.1"/>
    <property type="molecule type" value="Genomic_DNA"/>
</dbReference>
<dbReference type="PANTHER" id="PTHR21100">
    <property type="entry name" value="PREFOLDIN SUBUNIT 4"/>
    <property type="match status" value="1"/>
</dbReference>
<keyword evidence="5" id="KW-0175">Coiled coil</keyword>
<gene>
    <name evidence="6" type="ORF">AW171_hschr21220</name>
</gene>
<dbReference type="STRING" id="45286.A0A109UY10"/>
<evidence type="ECO:0000256" key="5">
    <source>
        <dbReference type="SAM" id="Coils"/>
    </source>
</evidence>
<keyword evidence="2 4" id="KW-0143">Chaperone</keyword>
<dbReference type="GeneID" id="28721685"/>
<dbReference type="OrthoDB" id="10250441at2759"/>
<accession>A0A109UY10</accession>
<evidence type="ECO:0000313" key="7">
    <source>
        <dbReference type="Proteomes" id="UP000243052"/>
    </source>
</evidence>
<dbReference type="RefSeq" id="XP_017986388.1">
    <property type="nucleotide sequence ID" value="XM_018130899.1"/>
</dbReference>
<name>A0A109UY10_9SACH</name>
<evidence type="ECO:0000256" key="2">
    <source>
        <dbReference type="ARBA" id="ARBA00023186"/>
    </source>
</evidence>
<dbReference type="InterPro" id="IPR002777">
    <property type="entry name" value="PFD_beta-like"/>
</dbReference>
<proteinExistence type="inferred from homology"/>
<protein>
    <recommendedName>
        <fullName evidence="4">Prefoldin subunit 4</fullName>
    </recommendedName>
</protein>
<dbReference type="InterPro" id="IPR009053">
    <property type="entry name" value="Prefoldin"/>
</dbReference>
<dbReference type="GO" id="GO:0016272">
    <property type="term" value="C:prefoldin complex"/>
    <property type="evidence" value="ECO:0007669"/>
    <property type="project" value="UniProtKB-UniRule"/>
</dbReference>
<feature type="coiled-coil region" evidence="5">
    <location>
        <begin position="75"/>
        <end position="116"/>
    </location>
</feature>
<comment type="similarity">
    <text evidence="1 4">Belongs to the prefoldin subunit beta family.</text>
</comment>
<evidence type="ECO:0000256" key="1">
    <source>
        <dbReference type="ARBA" id="ARBA00008045"/>
    </source>
</evidence>
<evidence type="ECO:0000256" key="3">
    <source>
        <dbReference type="ARBA" id="ARBA00024667"/>
    </source>
</evidence>
<dbReference type="FunFam" id="1.10.287.370:FF:000005">
    <property type="entry name" value="Prefoldin subunit 4"/>
    <property type="match status" value="1"/>
</dbReference>
<dbReference type="Proteomes" id="UP000243052">
    <property type="component" value="Chromosome ii"/>
</dbReference>
<dbReference type="SUPFAM" id="SSF46579">
    <property type="entry name" value="Prefoldin"/>
    <property type="match status" value="1"/>
</dbReference>
<dbReference type="InterPro" id="IPR016661">
    <property type="entry name" value="PFDN4"/>
</dbReference>
<dbReference type="CDD" id="cd23165">
    <property type="entry name" value="Prefoldin_4"/>
    <property type="match status" value="1"/>
</dbReference>
<dbReference type="AlphaFoldDB" id="A0A109UY10"/>
<evidence type="ECO:0000313" key="6">
    <source>
        <dbReference type="EMBL" id="AMD19392.1"/>
    </source>
</evidence>
<comment type="subunit">
    <text evidence="4">Heterohexamer of two PFD-alpha type and four PFD-beta type subunits.</text>
</comment>
<organism evidence="6 7">
    <name type="scientific">Eremothecium sinecaudum</name>
    <dbReference type="NCBI Taxonomy" id="45286"/>
    <lineage>
        <taxon>Eukaryota</taxon>
        <taxon>Fungi</taxon>
        <taxon>Dikarya</taxon>
        <taxon>Ascomycota</taxon>
        <taxon>Saccharomycotina</taxon>
        <taxon>Saccharomycetes</taxon>
        <taxon>Saccharomycetales</taxon>
        <taxon>Saccharomycetaceae</taxon>
        <taxon>Eremothecium</taxon>
    </lineage>
</organism>